<keyword evidence="4" id="KW-0804">Transcription</keyword>
<dbReference type="SMART" id="SM01019">
    <property type="entry name" value="B3"/>
    <property type="match status" value="2"/>
</dbReference>
<evidence type="ECO:0000256" key="4">
    <source>
        <dbReference type="ARBA" id="ARBA00023163"/>
    </source>
</evidence>
<organism evidence="7 8">
    <name type="scientific">Psophocarpus tetragonolobus</name>
    <name type="common">Winged bean</name>
    <name type="synonym">Dolichos tetragonolobus</name>
    <dbReference type="NCBI Taxonomy" id="3891"/>
    <lineage>
        <taxon>Eukaryota</taxon>
        <taxon>Viridiplantae</taxon>
        <taxon>Streptophyta</taxon>
        <taxon>Embryophyta</taxon>
        <taxon>Tracheophyta</taxon>
        <taxon>Spermatophyta</taxon>
        <taxon>Magnoliopsida</taxon>
        <taxon>eudicotyledons</taxon>
        <taxon>Gunneridae</taxon>
        <taxon>Pentapetalae</taxon>
        <taxon>rosids</taxon>
        <taxon>fabids</taxon>
        <taxon>Fabales</taxon>
        <taxon>Fabaceae</taxon>
        <taxon>Papilionoideae</taxon>
        <taxon>50 kb inversion clade</taxon>
        <taxon>NPAAA clade</taxon>
        <taxon>indigoferoid/millettioid clade</taxon>
        <taxon>Phaseoleae</taxon>
        <taxon>Psophocarpus</taxon>
    </lineage>
</organism>
<evidence type="ECO:0000256" key="1">
    <source>
        <dbReference type="ARBA" id="ARBA00004123"/>
    </source>
</evidence>
<evidence type="ECO:0000313" key="8">
    <source>
        <dbReference type="Proteomes" id="UP001386955"/>
    </source>
</evidence>
<dbReference type="Gene3D" id="2.40.330.10">
    <property type="entry name" value="DNA-binding pseudobarrel domain"/>
    <property type="match status" value="2"/>
</dbReference>
<keyword evidence="3" id="KW-0238">DNA-binding</keyword>
<feature type="domain" description="TF-B3" evidence="6">
    <location>
        <begin position="227"/>
        <end position="329"/>
    </location>
</feature>
<dbReference type="GO" id="GO:0005634">
    <property type="term" value="C:nucleus"/>
    <property type="evidence" value="ECO:0007669"/>
    <property type="project" value="UniProtKB-SubCell"/>
</dbReference>
<keyword evidence="8" id="KW-1185">Reference proteome</keyword>
<dbReference type="PANTHER" id="PTHR31920:SF108">
    <property type="entry name" value="B3 DOMAIN-CONTAINING TRANSCRIPTION FACTOR VRN1-LIKE"/>
    <property type="match status" value="1"/>
</dbReference>
<dbReference type="PANTHER" id="PTHR31920">
    <property type="entry name" value="B3 DOMAIN-CONTAINING"/>
    <property type="match status" value="1"/>
</dbReference>
<name>A0AAN9XKC6_PSOTE</name>
<protein>
    <recommendedName>
        <fullName evidence="6">TF-B3 domain-containing protein</fullName>
    </recommendedName>
</protein>
<dbReference type="InterPro" id="IPR050655">
    <property type="entry name" value="Plant_B3_domain"/>
</dbReference>
<dbReference type="EMBL" id="JAYMYS010000004">
    <property type="protein sequence ID" value="KAK7395519.1"/>
    <property type="molecule type" value="Genomic_DNA"/>
</dbReference>
<evidence type="ECO:0000256" key="3">
    <source>
        <dbReference type="ARBA" id="ARBA00023125"/>
    </source>
</evidence>
<accession>A0AAN9XKC6</accession>
<evidence type="ECO:0000313" key="7">
    <source>
        <dbReference type="EMBL" id="KAK7395519.1"/>
    </source>
</evidence>
<dbReference type="CDD" id="cd10017">
    <property type="entry name" value="B3_DNA"/>
    <property type="match status" value="2"/>
</dbReference>
<keyword evidence="2" id="KW-0805">Transcription regulation</keyword>
<dbReference type="Pfam" id="PF02362">
    <property type="entry name" value="B3"/>
    <property type="match status" value="2"/>
</dbReference>
<proteinExistence type="predicted"/>
<feature type="domain" description="TF-B3" evidence="6">
    <location>
        <begin position="44"/>
        <end position="120"/>
    </location>
</feature>
<comment type="subcellular location">
    <subcellularLocation>
        <location evidence="1">Nucleus</location>
    </subcellularLocation>
</comment>
<reference evidence="7 8" key="1">
    <citation type="submission" date="2024-01" db="EMBL/GenBank/DDBJ databases">
        <title>The genomes of 5 underutilized Papilionoideae crops provide insights into root nodulation and disease resistanc.</title>
        <authorList>
            <person name="Jiang F."/>
        </authorList>
    </citation>
    <scope>NUCLEOTIDE SEQUENCE [LARGE SCALE GENOMIC DNA]</scope>
    <source>
        <strain evidence="7">DUOXIRENSHENG_FW03</strain>
        <tissue evidence="7">Leaves</tissue>
    </source>
</reference>
<evidence type="ECO:0000256" key="5">
    <source>
        <dbReference type="ARBA" id="ARBA00023242"/>
    </source>
</evidence>
<dbReference type="AlphaFoldDB" id="A0AAN9XKC6"/>
<dbReference type="SUPFAM" id="SSF101936">
    <property type="entry name" value="DNA-binding pseudobarrel domain"/>
    <property type="match status" value="2"/>
</dbReference>
<dbReference type="GO" id="GO:0003677">
    <property type="term" value="F:DNA binding"/>
    <property type="evidence" value="ECO:0007669"/>
    <property type="project" value="UniProtKB-KW"/>
</dbReference>
<evidence type="ECO:0000256" key="2">
    <source>
        <dbReference type="ARBA" id="ARBA00023015"/>
    </source>
</evidence>
<dbReference type="Proteomes" id="UP001386955">
    <property type="component" value="Unassembled WGS sequence"/>
</dbReference>
<keyword evidence="5" id="KW-0539">Nucleus</keyword>
<dbReference type="InterPro" id="IPR015300">
    <property type="entry name" value="DNA-bd_pseudobarrel_sf"/>
</dbReference>
<dbReference type="PROSITE" id="PS50863">
    <property type="entry name" value="B3"/>
    <property type="match status" value="2"/>
</dbReference>
<dbReference type="InterPro" id="IPR003340">
    <property type="entry name" value="B3_DNA-bd"/>
</dbReference>
<sequence>MHAAGLNVFVSQRIPRLIYVVLISVMIGSNYHTYESDVIYLQLIPNTFVKKFGAGLPQTLFLKPPNGGEWKLELEKRDGKIWFGKGWKEFAEYHSLAHGHLLLFRYNKRFHFLVHIFDCSAVEVEYPIGKVEGKMATDDEENKPLKYENLEYNISYRKRKDNSSYEFLKPRMGSGKCVKVDNTMKLPKDAPLHTDRKGKGKVITTTMAVTHTAFEKASCFKPCNPSFLIIMRPSYVHSGRALQFPSMFSKTHIDLHNNKKGDIYLQVLNGRVWPAKYLIRTVAENKRFEITTGWKNFRRDNNLNVGDVCVFELIPGTGLTFLIHIFRASHNSNCSIFQGSSVDMFY</sequence>
<comment type="caution">
    <text evidence="7">The sequence shown here is derived from an EMBL/GenBank/DDBJ whole genome shotgun (WGS) entry which is preliminary data.</text>
</comment>
<evidence type="ECO:0000259" key="6">
    <source>
        <dbReference type="PROSITE" id="PS50863"/>
    </source>
</evidence>
<gene>
    <name evidence="7" type="ORF">VNO78_16078</name>
</gene>